<name>A0A417Y391_9ACTN</name>
<dbReference type="PANTHER" id="PTHR33608">
    <property type="entry name" value="BLL2464 PROTEIN"/>
    <property type="match status" value="1"/>
</dbReference>
<accession>A0A417Y391</accession>
<evidence type="ECO:0000256" key="1">
    <source>
        <dbReference type="SAM" id="MobiDB-lite"/>
    </source>
</evidence>
<evidence type="ECO:0000313" key="4">
    <source>
        <dbReference type="Proteomes" id="UP000283644"/>
    </source>
</evidence>
<dbReference type="PANTHER" id="PTHR33608:SF6">
    <property type="entry name" value="BLL2464 PROTEIN"/>
    <property type="match status" value="1"/>
</dbReference>
<proteinExistence type="predicted"/>
<sequence length="320" mass="35596">MGSSPRASSTRSSAPYPRRDGSPRLTAHLTRVKARLSIHAHRKARGLLEGEYAAIQVGRGIDFNDLREYVRGDDVKDIDWKASARTRMLLIRRYVAERKHTVVLAVSTGRSMAAMNDAQVSKRDLAVFVSGVMGYLAVRHGDLVALVYGDARRQHVRPPDNGELYLERLLGLVHDAITPEAPPSDLAAVLDYVARAIRRRTILVVVSDETSVSDQLAESLRRLTAQHEVLFLTIGDLDPTITAGAPRRLVDVDAGAEVPGWLRGDVRLQQEYAALVAGEESQLRRRLDQLGVVHERVEDTESAIAAVFRVLERQKHARRR</sequence>
<protein>
    <submittedName>
        <fullName evidence="3">DUF58 domain-containing protein</fullName>
    </submittedName>
</protein>
<comment type="caution">
    <text evidence="3">The sequence shown here is derived from an EMBL/GenBank/DDBJ whole genome shotgun (WGS) entry which is preliminary data.</text>
</comment>
<dbReference type="AlphaFoldDB" id="A0A417Y391"/>
<reference evidence="3 4" key="1">
    <citation type="submission" date="2018-09" db="EMBL/GenBank/DDBJ databases">
        <title>Genome sequencing of Nocardioides immobilis CCTCC AB 2017083 for comparison to Nocardioides silvaticus.</title>
        <authorList>
            <person name="Li C."/>
            <person name="Wang G."/>
        </authorList>
    </citation>
    <scope>NUCLEOTIDE SEQUENCE [LARGE SCALE GENOMIC DNA]</scope>
    <source>
        <strain evidence="3 4">CCTCC AB 2017083</strain>
    </source>
</reference>
<feature type="compositionally biased region" description="Low complexity" evidence="1">
    <location>
        <begin position="1"/>
        <end position="16"/>
    </location>
</feature>
<gene>
    <name evidence="3" type="ORF">D0Z08_10660</name>
</gene>
<keyword evidence="4" id="KW-1185">Reference proteome</keyword>
<dbReference type="Proteomes" id="UP000283644">
    <property type="component" value="Unassembled WGS sequence"/>
</dbReference>
<dbReference type="OrthoDB" id="9776116at2"/>
<feature type="domain" description="DUF58" evidence="2">
    <location>
        <begin position="65"/>
        <end position="236"/>
    </location>
</feature>
<feature type="region of interest" description="Disordered" evidence="1">
    <location>
        <begin position="1"/>
        <end position="24"/>
    </location>
</feature>
<dbReference type="EMBL" id="QXGH01000014">
    <property type="protein sequence ID" value="RHW27123.1"/>
    <property type="molecule type" value="Genomic_DNA"/>
</dbReference>
<dbReference type="InterPro" id="IPR002881">
    <property type="entry name" value="DUF58"/>
</dbReference>
<evidence type="ECO:0000313" key="3">
    <source>
        <dbReference type="EMBL" id="RHW27123.1"/>
    </source>
</evidence>
<evidence type="ECO:0000259" key="2">
    <source>
        <dbReference type="Pfam" id="PF01882"/>
    </source>
</evidence>
<dbReference type="Pfam" id="PF01882">
    <property type="entry name" value="DUF58"/>
    <property type="match status" value="1"/>
</dbReference>
<organism evidence="3 4">
    <name type="scientific">Nocardioides immobilis</name>
    <dbReference type="NCBI Taxonomy" id="2049295"/>
    <lineage>
        <taxon>Bacteria</taxon>
        <taxon>Bacillati</taxon>
        <taxon>Actinomycetota</taxon>
        <taxon>Actinomycetes</taxon>
        <taxon>Propionibacteriales</taxon>
        <taxon>Nocardioidaceae</taxon>
        <taxon>Nocardioides</taxon>
    </lineage>
</organism>